<evidence type="ECO:0000259" key="2">
    <source>
        <dbReference type="Pfam" id="PF23918"/>
    </source>
</evidence>
<dbReference type="InterPro" id="IPR055681">
    <property type="entry name" value="DUF7257"/>
</dbReference>
<reference evidence="3 4" key="1">
    <citation type="submission" date="2019-07" db="EMBL/GenBank/DDBJ databases">
        <authorList>
            <person name="Stoner T.H."/>
            <person name="Garlena R.A."/>
            <person name="Russell D.A."/>
            <person name="Pope W.H."/>
            <person name="Jacobs-Sera D."/>
            <person name="Hatfull G.F."/>
        </authorList>
    </citation>
    <scope>NUCLEOTIDE SEQUENCE [LARGE SCALE GENOMIC DNA]</scope>
</reference>
<evidence type="ECO:0000256" key="1">
    <source>
        <dbReference type="SAM" id="MobiDB-lite"/>
    </source>
</evidence>
<organism evidence="3 4">
    <name type="scientific">Gordonia phage ASerpRocky</name>
    <dbReference type="NCBI Taxonomy" id="2599841"/>
    <lineage>
        <taxon>Viruses</taxon>
        <taxon>Duplodnaviria</taxon>
        <taxon>Heunggongvirae</taxon>
        <taxon>Uroviricota</taxon>
        <taxon>Caudoviricetes</taxon>
        <taxon>Demosthenesvirus</taxon>
        <taxon>Demosthenesvirus demosthenes</taxon>
    </lineage>
</organism>
<dbReference type="Pfam" id="PF23918">
    <property type="entry name" value="DUF7257"/>
    <property type="match status" value="1"/>
</dbReference>
<gene>
    <name evidence="3" type="primary">29</name>
    <name evidence="3" type="ORF">PBI_ASERPROCKY_29</name>
</gene>
<evidence type="ECO:0000313" key="3">
    <source>
        <dbReference type="EMBL" id="QFG08516.1"/>
    </source>
</evidence>
<evidence type="ECO:0000313" key="4">
    <source>
        <dbReference type="Proteomes" id="UP000327569"/>
    </source>
</evidence>
<sequence>MMSRRQLSEYAVTAAVRDVIKTIARNEIQKARPASRLAAVQSIDPVDRSAQVIFVGETEPVRVPYTSKAPAFTGQFVRIGGTTHDRYIEDVIGQDFTSLELEKTKESVGKLMEAAYGEGWFEADPEELGITIGEYLTSLDNQGAVDALAQTVEQVETTANNASTAAGQAQTTANNASTAAGQASSDASTALGKANDAEAAAGAASSQAGAASSLAEAVQTVTQQIANNINALGEGVAEGVADVADIFATIGNIFGTAINAESKAIETQTKLQELIGSNEAGASGGKSGSDDFERPNSTTLGPNWVTQTMAGDLTLQIEDGNVRLLGGSDTTLAYARWVGSNDVISDYVQTTMVVGGGWGAAGTMYDYIFARWDGLFSGSGENTTPLNCWAARLEKSGVVTLIRVVNGSMVEFGSHDIGSTAIGDVMSLRCGSYTHSRQITVVYNGEPIISYTDLTEVSMMGPAYRKHGFSMFASNVFGVQRPARIASYSFSDIPGGGIILGKGFKYYRTNTNTVTTPAASLLPTSVFDSMIMSPAIEPPGGSYAWGQGEFIIPIEGWWEFTFTFGGTTPSIAANGALDVEPRLYYGQGTLNQFIEMQNQRIPRGATSSGAVTTGPLVSSIRRYCIVGERVAPGNGPSGNHMANLTGAADGNRTAFSGILLSP</sequence>
<accession>A0A5J6TC77</accession>
<name>A0A5J6TC77_9CAUD</name>
<feature type="region of interest" description="Disordered" evidence="1">
    <location>
        <begin position="277"/>
        <end position="303"/>
    </location>
</feature>
<dbReference type="Proteomes" id="UP000327569">
    <property type="component" value="Segment"/>
</dbReference>
<feature type="domain" description="DUF7257" evidence="2">
    <location>
        <begin position="267"/>
        <end position="492"/>
    </location>
</feature>
<dbReference type="EMBL" id="MN234166">
    <property type="protein sequence ID" value="QFG08516.1"/>
    <property type="molecule type" value="Genomic_DNA"/>
</dbReference>
<proteinExistence type="predicted"/>
<protein>
    <submittedName>
        <fullName evidence="3">Minor tail protein</fullName>
    </submittedName>
</protein>